<dbReference type="GO" id="GO:0051539">
    <property type="term" value="F:4 iron, 4 sulfur cluster binding"/>
    <property type="evidence" value="ECO:0007669"/>
    <property type="project" value="UniProtKB-KW"/>
</dbReference>
<dbReference type="InterPro" id="IPR004017">
    <property type="entry name" value="Cys_rich_dom"/>
</dbReference>
<dbReference type="PANTHER" id="PTHR32479:SF17">
    <property type="entry name" value="GLYCOLATE OXIDASE IRON-SULFUR SUBUNIT"/>
    <property type="match status" value="1"/>
</dbReference>
<dbReference type="PANTHER" id="PTHR32479">
    <property type="entry name" value="GLYCOLATE OXIDASE IRON-SULFUR SUBUNIT"/>
    <property type="match status" value="1"/>
</dbReference>
<keyword evidence="1" id="KW-0004">4Fe-4S</keyword>
<evidence type="ECO:0000256" key="5">
    <source>
        <dbReference type="ARBA" id="ARBA00023014"/>
    </source>
</evidence>
<dbReference type="Pfam" id="PF13183">
    <property type="entry name" value="Fer4_8"/>
    <property type="match status" value="1"/>
</dbReference>
<keyword evidence="2" id="KW-0479">Metal-binding</keyword>
<dbReference type="GO" id="GO:0046872">
    <property type="term" value="F:metal ion binding"/>
    <property type="evidence" value="ECO:0007669"/>
    <property type="project" value="UniProtKB-KW"/>
</dbReference>
<proteinExistence type="predicted"/>
<dbReference type="EMBL" id="NFZW01000001">
    <property type="protein sequence ID" value="RFA39488.1"/>
    <property type="molecule type" value="Genomic_DNA"/>
</dbReference>
<dbReference type="RefSeq" id="WP_116347339.1">
    <property type="nucleotide sequence ID" value="NZ_NFZW01000001.1"/>
</dbReference>
<dbReference type="InterPro" id="IPR017896">
    <property type="entry name" value="4Fe4S_Fe-S-bd"/>
</dbReference>
<dbReference type="AlphaFoldDB" id="A0A3E0X372"/>
<reference evidence="8" key="1">
    <citation type="submission" date="2017-05" db="EMBL/GenBank/DDBJ databases">
        <authorList>
            <person name="Sharma S."/>
            <person name="Sidhu C."/>
            <person name="Pinnaka A.K."/>
        </authorList>
    </citation>
    <scope>NUCLEOTIDE SEQUENCE [LARGE SCALE GENOMIC DNA]</scope>
    <source>
        <strain evidence="8">AK93</strain>
    </source>
</reference>
<accession>A0A3E0X372</accession>
<dbReference type="SUPFAM" id="SSF54862">
    <property type="entry name" value="4Fe-4S ferredoxins"/>
    <property type="match status" value="1"/>
</dbReference>
<evidence type="ECO:0000313" key="8">
    <source>
        <dbReference type="Proteomes" id="UP000256763"/>
    </source>
</evidence>
<evidence type="ECO:0000256" key="3">
    <source>
        <dbReference type="ARBA" id="ARBA00022737"/>
    </source>
</evidence>
<sequence>MSDSPAHQSRSQQLMALADQCVKCGLCLPHCPTYRETEDESEGPRGRISLLQGLALNALEPTPALAGHIDRCLGCRACEAACPAKVRYSEILQLGRAELADRGALRPTWVGRLGYRLPSHRRLLKGASWALFAYQRSGLQTVAKRLRLPQRLGLARADTYLPQPLLAPTKPKPFHPARGKRRGGVALFTGCTGEALAAGTLASAITLLTRLGYDVHVPQSQGCCGALNAHAGQTGAAAALRRRNLAAFAEPDIDHIIHFASGCGAELKSYASDEAPEAGARFASKS</sequence>
<dbReference type="PROSITE" id="PS51379">
    <property type="entry name" value="4FE4S_FER_2"/>
    <property type="match status" value="2"/>
</dbReference>
<gene>
    <name evidence="7" type="ORF">CAL65_01520</name>
</gene>
<feature type="domain" description="4Fe-4S ferredoxin-type" evidence="6">
    <location>
        <begin position="12"/>
        <end position="41"/>
    </location>
</feature>
<keyword evidence="5" id="KW-0411">Iron-sulfur</keyword>
<dbReference type="InterPro" id="IPR009051">
    <property type="entry name" value="Helical_ferredxn"/>
</dbReference>
<feature type="domain" description="4Fe-4S ferredoxin-type" evidence="6">
    <location>
        <begin position="63"/>
        <end position="92"/>
    </location>
</feature>
<dbReference type="GO" id="GO:0016491">
    <property type="term" value="F:oxidoreductase activity"/>
    <property type="evidence" value="ECO:0007669"/>
    <property type="project" value="UniProtKB-ARBA"/>
</dbReference>
<protein>
    <recommendedName>
        <fullName evidence="6">4Fe-4S ferredoxin-type domain-containing protein</fullName>
    </recommendedName>
</protein>
<dbReference type="PROSITE" id="PS00198">
    <property type="entry name" value="4FE4S_FER_1"/>
    <property type="match status" value="2"/>
</dbReference>
<evidence type="ECO:0000256" key="2">
    <source>
        <dbReference type="ARBA" id="ARBA00022723"/>
    </source>
</evidence>
<dbReference type="Gene3D" id="1.10.1060.10">
    <property type="entry name" value="Alpha-helical ferredoxin"/>
    <property type="match status" value="1"/>
</dbReference>
<evidence type="ECO:0000256" key="4">
    <source>
        <dbReference type="ARBA" id="ARBA00023004"/>
    </source>
</evidence>
<keyword evidence="8" id="KW-1185">Reference proteome</keyword>
<evidence type="ECO:0000313" key="7">
    <source>
        <dbReference type="EMBL" id="RFA39488.1"/>
    </source>
</evidence>
<dbReference type="Pfam" id="PF02754">
    <property type="entry name" value="CCG"/>
    <property type="match status" value="1"/>
</dbReference>
<dbReference type="InterPro" id="IPR017900">
    <property type="entry name" value="4Fe4S_Fe_S_CS"/>
</dbReference>
<keyword evidence="3" id="KW-0677">Repeat</keyword>
<name>A0A3E0X372_9GAMM</name>
<evidence type="ECO:0000256" key="1">
    <source>
        <dbReference type="ARBA" id="ARBA00022485"/>
    </source>
</evidence>
<keyword evidence="4" id="KW-0408">Iron</keyword>
<organism evidence="7 8">
    <name type="scientific">Alkalilimnicola ehrlichii</name>
    <dbReference type="NCBI Taxonomy" id="351052"/>
    <lineage>
        <taxon>Bacteria</taxon>
        <taxon>Pseudomonadati</taxon>
        <taxon>Pseudomonadota</taxon>
        <taxon>Gammaproteobacteria</taxon>
        <taxon>Chromatiales</taxon>
        <taxon>Ectothiorhodospiraceae</taxon>
        <taxon>Alkalilimnicola</taxon>
    </lineage>
</organism>
<evidence type="ECO:0000259" key="6">
    <source>
        <dbReference type="PROSITE" id="PS51379"/>
    </source>
</evidence>
<dbReference type="Proteomes" id="UP000256763">
    <property type="component" value="Unassembled WGS sequence"/>
</dbReference>
<comment type="caution">
    <text evidence="7">The sequence shown here is derived from an EMBL/GenBank/DDBJ whole genome shotgun (WGS) entry which is preliminary data.</text>
</comment>